<comment type="subcellular location">
    <subcellularLocation>
        <location evidence="1">Cytoplasm</location>
    </subcellularLocation>
</comment>
<proteinExistence type="predicted"/>
<sequence length="400" mass="43168">MYSISSGVFYGVCSCFRNLASASSQLSCAFGSPNCFSPKGGLTINRLHANLTVSATQTQFSRNTSSCRRPTLARASIGQVVLVANFSTGIPNNMSIPNEVDPVVSSEWLHSHLSNPNVKVIDASWYMPGDNRNPFEEYKSCHVPGALFFDVDGVVDPTTSLPHMLPNETAFAAAVSALGIQNSDTVVVYDGKGIFSAARVWWMFRTFGHKDIFVLDGGLPDWRAKGYNVESSTSLDLLSKISKASEVVKKTYKGEQVGASSFRAVYQPDLVWSLEQVQANINDANRVLVDARSKARFEGTVPEPRKGIRGGHVPGSKCVPFNEVLRDGKTLLEKEVLRSKFEDAGVPLLSPIVASCGTGVTACILALALHRLGKNDVAVYDGSWTEWGGLSETPVATHSG</sequence>
<dbReference type="EMBL" id="CM035419">
    <property type="protein sequence ID" value="KAH7415349.1"/>
    <property type="molecule type" value="Genomic_DNA"/>
</dbReference>
<dbReference type="GO" id="GO:0005739">
    <property type="term" value="C:mitochondrion"/>
    <property type="evidence" value="ECO:0007669"/>
    <property type="project" value="TreeGrafter"/>
</dbReference>
<dbReference type="InterPro" id="IPR001307">
    <property type="entry name" value="Thiosulphate_STrfase_CS"/>
</dbReference>
<dbReference type="CDD" id="cd01448">
    <property type="entry name" value="TST_Repeat_1"/>
    <property type="match status" value="1"/>
</dbReference>
<keyword evidence="2" id="KW-0963">Cytoplasm</keyword>
<dbReference type="PROSITE" id="PS00380">
    <property type="entry name" value="RHODANESE_1"/>
    <property type="match status" value="1"/>
</dbReference>
<dbReference type="NCBIfam" id="NF008557">
    <property type="entry name" value="PRK11493.1"/>
    <property type="match status" value="1"/>
</dbReference>
<dbReference type="PANTHER" id="PTHR11364">
    <property type="entry name" value="THIOSULFATE SULFERTANSFERASE"/>
    <property type="match status" value="1"/>
</dbReference>
<evidence type="ECO:0000256" key="5">
    <source>
        <dbReference type="RuleBase" id="RU000507"/>
    </source>
</evidence>
<evidence type="ECO:0000313" key="7">
    <source>
        <dbReference type="EMBL" id="KAH7415349.1"/>
    </source>
</evidence>
<dbReference type="Pfam" id="PF00581">
    <property type="entry name" value="Rhodanese"/>
    <property type="match status" value="2"/>
</dbReference>
<dbReference type="OMA" id="NNNWFAS"/>
<comment type="caution">
    <text evidence="7">The sequence shown here is derived from an EMBL/GenBank/DDBJ whole genome shotgun (WGS) entry which is preliminary data.</text>
</comment>
<dbReference type="CDD" id="cd01449">
    <property type="entry name" value="TST_Repeat_2"/>
    <property type="match status" value="1"/>
</dbReference>
<dbReference type="PROSITE" id="PS50206">
    <property type="entry name" value="RHODANESE_3"/>
    <property type="match status" value="2"/>
</dbReference>
<feature type="domain" description="Rhodanese" evidence="6">
    <location>
        <begin position="282"/>
        <end position="396"/>
    </location>
</feature>
<evidence type="ECO:0000256" key="2">
    <source>
        <dbReference type="ARBA" id="ARBA00022490"/>
    </source>
</evidence>
<feature type="domain" description="Rhodanese" evidence="6">
    <location>
        <begin position="114"/>
        <end position="231"/>
    </location>
</feature>
<gene>
    <name evidence="7" type="ORF">KP509_14G038900</name>
</gene>
<keyword evidence="3 5" id="KW-0808">Transferase</keyword>
<dbReference type="Proteomes" id="UP000825935">
    <property type="component" value="Chromosome 14"/>
</dbReference>
<dbReference type="Gene3D" id="3.40.250.10">
    <property type="entry name" value="Rhodanese-like domain"/>
    <property type="match status" value="2"/>
</dbReference>
<dbReference type="InterPro" id="IPR036873">
    <property type="entry name" value="Rhodanese-like_dom_sf"/>
</dbReference>
<accession>A0A8T2T8R1</accession>
<keyword evidence="4" id="KW-0677">Repeat</keyword>
<dbReference type="SUPFAM" id="SSF52821">
    <property type="entry name" value="Rhodanese/Cell cycle control phosphatase"/>
    <property type="match status" value="2"/>
</dbReference>
<dbReference type="InterPro" id="IPR001763">
    <property type="entry name" value="Rhodanese-like_dom"/>
</dbReference>
<dbReference type="PROSITE" id="PS00683">
    <property type="entry name" value="RHODANESE_2"/>
    <property type="match status" value="1"/>
</dbReference>
<protein>
    <recommendedName>
        <fullName evidence="5">Sulfurtransferase</fullName>
    </recommendedName>
</protein>
<organism evidence="7 8">
    <name type="scientific">Ceratopteris richardii</name>
    <name type="common">Triangle waterfern</name>
    <dbReference type="NCBI Taxonomy" id="49495"/>
    <lineage>
        <taxon>Eukaryota</taxon>
        <taxon>Viridiplantae</taxon>
        <taxon>Streptophyta</taxon>
        <taxon>Embryophyta</taxon>
        <taxon>Tracheophyta</taxon>
        <taxon>Polypodiopsida</taxon>
        <taxon>Polypodiidae</taxon>
        <taxon>Polypodiales</taxon>
        <taxon>Pteridineae</taxon>
        <taxon>Pteridaceae</taxon>
        <taxon>Parkerioideae</taxon>
        <taxon>Ceratopteris</taxon>
    </lineage>
</organism>
<reference evidence="7" key="1">
    <citation type="submission" date="2021-08" db="EMBL/GenBank/DDBJ databases">
        <title>WGS assembly of Ceratopteris richardii.</title>
        <authorList>
            <person name="Marchant D.B."/>
            <person name="Chen G."/>
            <person name="Jenkins J."/>
            <person name="Shu S."/>
            <person name="Leebens-Mack J."/>
            <person name="Grimwood J."/>
            <person name="Schmutz J."/>
            <person name="Soltis P."/>
            <person name="Soltis D."/>
            <person name="Chen Z.-H."/>
        </authorList>
    </citation>
    <scope>NUCLEOTIDE SEQUENCE</scope>
    <source>
        <strain evidence="7">Whitten #5841</strain>
        <tissue evidence="7">Leaf</tissue>
    </source>
</reference>
<dbReference type="InterPro" id="IPR045078">
    <property type="entry name" value="TST/MPST-like"/>
</dbReference>
<evidence type="ECO:0000256" key="4">
    <source>
        <dbReference type="ARBA" id="ARBA00022737"/>
    </source>
</evidence>
<dbReference type="SMART" id="SM00450">
    <property type="entry name" value="RHOD"/>
    <property type="match status" value="2"/>
</dbReference>
<evidence type="ECO:0000256" key="1">
    <source>
        <dbReference type="ARBA" id="ARBA00004496"/>
    </source>
</evidence>
<dbReference type="PANTHER" id="PTHR11364:SF27">
    <property type="entry name" value="SULFURTRANSFERASE"/>
    <property type="match status" value="1"/>
</dbReference>
<dbReference type="FunFam" id="3.40.250.10:FF:000015">
    <property type="entry name" value="Sulfurtransferase"/>
    <property type="match status" value="1"/>
</dbReference>
<dbReference type="FunFam" id="3.40.250.10:FF:000001">
    <property type="entry name" value="Sulfurtransferase"/>
    <property type="match status" value="1"/>
</dbReference>
<evidence type="ECO:0000259" key="6">
    <source>
        <dbReference type="PROSITE" id="PS50206"/>
    </source>
</evidence>
<dbReference type="OrthoDB" id="270167at2759"/>
<name>A0A8T2T8R1_CERRI</name>
<evidence type="ECO:0000313" key="8">
    <source>
        <dbReference type="Proteomes" id="UP000825935"/>
    </source>
</evidence>
<evidence type="ECO:0000256" key="3">
    <source>
        <dbReference type="ARBA" id="ARBA00022679"/>
    </source>
</evidence>
<dbReference type="AlphaFoldDB" id="A0A8T2T8R1"/>
<dbReference type="GO" id="GO:0004792">
    <property type="term" value="F:thiosulfate-cyanide sulfurtransferase activity"/>
    <property type="evidence" value="ECO:0007669"/>
    <property type="project" value="InterPro"/>
</dbReference>
<keyword evidence="8" id="KW-1185">Reference proteome</keyword>